<proteinExistence type="predicted"/>
<sequence>MGRESRRRRAIRRAVVGLVVCSLLFTAGVGSGGAAAQGADGPVFADAVTTEPRGDVARLSMRIGDHDRVTLMVRAPDGAYDTRVRATDADGDGRVTVSLNTFRAGWTADESAAYAVGSEDRLTSVRRRTDRLDGPLPSGRYNLVAVAGTDSTSATLVVEPNGVGSATAATVPRDRLDGDAATVPGTERVETGRVAVGDHAVVAINASGLGGVLASTRPPGRNLVYPTDSTPGASTTHTVGIDADRSVDPETVTVEYATGAPRGFDHVGTDHIRHLGIDVDGDGIVERDLESAVTAVETTDNALRIDLATDATLAANETLLVQYRATNPSGAGPHEVRASVDGTVEREGQVVYGVAGRGTLGYGVDLGLTAAGDRTVVDPLAAVDYHYADGRLYALVNTSTLSVGERYGVGLIRWGVSPLATETGAAAASVELTERRATVVTPSADDPPIAGGETVVRAETTLAPTTEVVVEVAGTGPDAFLFQRPTRVGPDRRLAATFELPPTAEGRPITIRIVDDGRVVGERRATAEANR</sequence>
<gene>
    <name evidence="2" type="ORF">EI982_15565</name>
</gene>
<dbReference type="RefSeq" id="WP_157690555.1">
    <property type="nucleotide sequence ID" value="NZ_CP034345.1"/>
</dbReference>
<dbReference type="Pfam" id="PF25162">
    <property type="entry name" value="DUF7827"/>
    <property type="match status" value="1"/>
</dbReference>
<accession>A0A6B9F6E0</accession>
<organism evidence="2 3">
    <name type="scientific">Haloplanus rallus</name>
    <dbReference type="NCBI Taxonomy" id="1816183"/>
    <lineage>
        <taxon>Archaea</taxon>
        <taxon>Methanobacteriati</taxon>
        <taxon>Methanobacteriota</taxon>
        <taxon>Stenosarchaea group</taxon>
        <taxon>Halobacteria</taxon>
        <taxon>Halobacteriales</taxon>
        <taxon>Haloferacaceae</taxon>
        <taxon>Haloplanus</taxon>
    </lineage>
</organism>
<dbReference type="EMBL" id="CP034345">
    <property type="protein sequence ID" value="QGX96095.1"/>
    <property type="molecule type" value="Genomic_DNA"/>
</dbReference>
<dbReference type="AlphaFoldDB" id="A0A6B9F6E0"/>
<reference evidence="2 3" key="1">
    <citation type="submission" date="2018-12" db="EMBL/GenBank/DDBJ databases">
        <title>Complete genome sequence of Haloplanus rallus MBLA0036.</title>
        <authorList>
            <person name="Nam Y.-d."/>
            <person name="Kang J."/>
            <person name="Chung W.-H."/>
            <person name="Park Y.S."/>
        </authorList>
    </citation>
    <scope>NUCLEOTIDE SEQUENCE [LARGE SCALE GENOMIC DNA]</scope>
    <source>
        <strain evidence="2 3">MBLA0036</strain>
    </source>
</reference>
<dbReference type="InterPro" id="IPR057149">
    <property type="entry name" value="DUF7827"/>
</dbReference>
<dbReference type="GeneID" id="43370993"/>
<name>A0A6B9F6E0_9EURY</name>
<evidence type="ECO:0000313" key="2">
    <source>
        <dbReference type="EMBL" id="QGX96095.1"/>
    </source>
</evidence>
<dbReference type="Proteomes" id="UP000428325">
    <property type="component" value="Chromosome"/>
</dbReference>
<dbReference type="OrthoDB" id="325633at2157"/>
<keyword evidence="3" id="KW-1185">Reference proteome</keyword>
<evidence type="ECO:0000313" key="3">
    <source>
        <dbReference type="Proteomes" id="UP000428325"/>
    </source>
</evidence>
<evidence type="ECO:0000259" key="1">
    <source>
        <dbReference type="Pfam" id="PF25162"/>
    </source>
</evidence>
<dbReference type="KEGG" id="hra:EI982_15565"/>
<protein>
    <recommendedName>
        <fullName evidence="1">DUF7827 domain-containing protein</fullName>
    </recommendedName>
</protein>
<feature type="domain" description="DUF7827" evidence="1">
    <location>
        <begin position="44"/>
        <end position="131"/>
    </location>
</feature>